<name>A0AA36E7Z4_LACSI</name>
<dbReference type="EMBL" id="OX465081">
    <property type="protein sequence ID" value="CAI9286584.1"/>
    <property type="molecule type" value="Genomic_DNA"/>
</dbReference>
<dbReference type="Proteomes" id="UP001177003">
    <property type="component" value="Chromosome 5"/>
</dbReference>
<dbReference type="PANTHER" id="PTHR10314">
    <property type="entry name" value="CYSTATHIONINE BETA-SYNTHASE"/>
    <property type="match status" value="1"/>
</dbReference>
<dbReference type="InterPro" id="IPR050214">
    <property type="entry name" value="Cys_Synth/Cystath_Beta-Synth"/>
</dbReference>
<gene>
    <name evidence="1" type="ORF">LSALG_LOCUS25996</name>
</gene>
<organism evidence="1 2">
    <name type="scientific">Lactuca saligna</name>
    <name type="common">Willowleaf lettuce</name>
    <dbReference type="NCBI Taxonomy" id="75948"/>
    <lineage>
        <taxon>Eukaryota</taxon>
        <taxon>Viridiplantae</taxon>
        <taxon>Streptophyta</taxon>
        <taxon>Embryophyta</taxon>
        <taxon>Tracheophyta</taxon>
        <taxon>Spermatophyta</taxon>
        <taxon>Magnoliopsida</taxon>
        <taxon>eudicotyledons</taxon>
        <taxon>Gunneridae</taxon>
        <taxon>Pentapetalae</taxon>
        <taxon>asterids</taxon>
        <taxon>campanulids</taxon>
        <taxon>Asterales</taxon>
        <taxon>Asteraceae</taxon>
        <taxon>Cichorioideae</taxon>
        <taxon>Cichorieae</taxon>
        <taxon>Lactucinae</taxon>
        <taxon>Lactuca</taxon>
    </lineage>
</organism>
<dbReference type="SUPFAM" id="SSF53686">
    <property type="entry name" value="Tryptophan synthase beta subunit-like PLP-dependent enzymes"/>
    <property type="match status" value="1"/>
</dbReference>
<protein>
    <submittedName>
        <fullName evidence="1">Uncharacterized protein</fullName>
    </submittedName>
</protein>
<evidence type="ECO:0000313" key="1">
    <source>
        <dbReference type="EMBL" id="CAI9286584.1"/>
    </source>
</evidence>
<accession>A0AA36E7Z4</accession>
<dbReference type="InterPro" id="IPR036052">
    <property type="entry name" value="TrpB-like_PALP_sf"/>
</dbReference>
<keyword evidence="2" id="KW-1185">Reference proteome</keyword>
<evidence type="ECO:0000313" key="2">
    <source>
        <dbReference type="Proteomes" id="UP001177003"/>
    </source>
</evidence>
<dbReference type="AlphaFoldDB" id="A0AA36E7Z4"/>
<sequence>MFSYVLYVISNKRNATSHSRGKTLTQNKLKRNGIVGTIDNTPLIRITSLSDILAKANFLNPGGSVKDRVVVKIIKENYSFIDEYYGPNDIDICGNTIRNNGFIQDSVRHVVLKSVTDALTNVDYFAREFTISGTGNESFYVMANYRAHYEGTGLEIWERQDTNYMLLLQL</sequence>
<reference evidence="1" key="1">
    <citation type="submission" date="2023-04" db="EMBL/GenBank/DDBJ databases">
        <authorList>
            <person name="Vijverberg K."/>
            <person name="Xiong W."/>
            <person name="Schranz E."/>
        </authorList>
    </citation>
    <scope>NUCLEOTIDE SEQUENCE</scope>
</reference>
<proteinExistence type="predicted"/>
<dbReference type="Gene3D" id="3.40.50.1100">
    <property type="match status" value="2"/>
</dbReference>